<accession>A0A4D7QFK3</accession>
<dbReference type="AlphaFoldDB" id="A0A4D7QFK3"/>
<organism evidence="1 2">
    <name type="scientific">Phreatobacter aquaticus</name>
    <dbReference type="NCBI Taxonomy" id="2570229"/>
    <lineage>
        <taxon>Bacteria</taxon>
        <taxon>Pseudomonadati</taxon>
        <taxon>Pseudomonadota</taxon>
        <taxon>Alphaproteobacteria</taxon>
        <taxon>Hyphomicrobiales</taxon>
        <taxon>Phreatobacteraceae</taxon>
        <taxon>Phreatobacter</taxon>
    </lineage>
</organism>
<proteinExistence type="predicted"/>
<reference evidence="1 2" key="1">
    <citation type="submission" date="2019-04" db="EMBL/GenBank/DDBJ databases">
        <title>Phreatobacter aquaticus sp. nov.</title>
        <authorList>
            <person name="Choi A."/>
            <person name="Baek K."/>
        </authorList>
    </citation>
    <scope>NUCLEOTIDE SEQUENCE [LARGE SCALE GENOMIC DNA]</scope>
    <source>
        <strain evidence="1 2">NMCR1094</strain>
    </source>
</reference>
<gene>
    <name evidence="1" type="ORF">E8L99_06430</name>
</gene>
<name>A0A4D7QFK3_9HYPH</name>
<evidence type="ECO:0000313" key="2">
    <source>
        <dbReference type="Proteomes" id="UP000298588"/>
    </source>
</evidence>
<sequence>MDRRPGSPRLMDVAGMLLAFGLVLVTTIFVRGETPPDPFAIARPAAPAPLALASGAVTPAAGARHQATAALR</sequence>
<dbReference type="EMBL" id="CP039865">
    <property type="protein sequence ID" value="QCK85431.1"/>
    <property type="molecule type" value="Genomic_DNA"/>
</dbReference>
<dbReference type="KEGG" id="paqt:E8L99_06430"/>
<protein>
    <submittedName>
        <fullName evidence="1">Uncharacterized protein</fullName>
    </submittedName>
</protein>
<evidence type="ECO:0000313" key="1">
    <source>
        <dbReference type="EMBL" id="QCK85431.1"/>
    </source>
</evidence>
<dbReference type="Proteomes" id="UP000298588">
    <property type="component" value="Chromosome"/>
</dbReference>
<dbReference type="RefSeq" id="WP_137098765.1">
    <property type="nucleotide sequence ID" value="NZ_CP039865.1"/>
</dbReference>
<keyword evidence="2" id="KW-1185">Reference proteome</keyword>